<dbReference type="InterPro" id="IPR017439">
    <property type="entry name" value="Amidohydrolase"/>
</dbReference>
<dbReference type="GO" id="GO:0046872">
    <property type="term" value="F:metal ion binding"/>
    <property type="evidence" value="ECO:0007669"/>
    <property type="project" value="UniProtKB-KW"/>
</dbReference>
<dbReference type="OrthoDB" id="9777385at2"/>
<gene>
    <name evidence="4" type="ORF">SAMN05660686_03076</name>
</gene>
<evidence type="ECO:0000313" key="5">
    <source>
        <dbReference type="Proteomes" id="UP000198615"/>
    </source>
</evidence>
<dbReference type="Pfam" id="PF01546">
    <property type="entry name" value="Peptidase_M20"/>
    <property type="match status" value="1"/>
</dbReference>
<dbReference type="SUPFAM" id="SSF53187">
    <property type="entry name" value="Zn-dependent exopeptidases"/>
    <property type="match status" value="1"/>
</dbReference>
<name>A0A8G2BJ86_9PROT</name>
<dbReference type="RefSeq" id="WP_028794343.1">
    <property type="nucleotide sequence ID" value="NZ_FNBW01000009.1"/>
</dbReference>
<dbReference type="AlphaFoldDB" id="A0A8G2BJ86"/>
<dbReference type="EMBL" id="FNBW01000009">
    <property type="protein sequence ID" value="SDG02224.1"/>
    <property type="molecule type" value="Genomic_DNA"/>
</dbReference>
<comment type="caution">
    <text evidence="4">The sequence shown here is derived from an EMBL/GenBank/DDBJ whole genome shotgun (WGS) entry which is preliminary data.</text>
</comment>
<feature type="domain" description="Peptidase M20 dimerisation" evidence="3">
    <location>
        <begin position="185"/>
        <end position="283"/>
    </location>
</feature>
<dbReference type="NCBIfam" id="TIGR01891">
    <property type="entry name" value="amidohydrolases"/>
    <property type="match status" value="1"/>
</dbReference>
<dbReference type="InterPro" id="IPR011650">
    <property type="entry name" value="Peptidase_M20_dimer"/>
</dbReference>
<accession>A0A8G2BJ86</accession>
<dbReference type="Gene3D" id="3.30.70.360">
    <property type="match status" value="1"/>
</dbReference>
<dbReference type="GO" id="GO:0050118">
    <property type="term" value="F:N-acetyldiaminopimelate deacetylase activity"/>
    <property type="evidence" value="ECO:0007669"/>
    <property type="project" value="UniProtKB-ARBA"/>
</dbReference>
<keyword evidence="2" id="KW-0464">Manganese</keyword>
<dbReference type="FunFam" id="3.30.70.360:FF:000001">
    <property type="entry name" value="N-acetyldiaminopimelate deacetylase"/>
    <property type="match status" value="1"/>
</dbReference>
<sequence>MPIINRIADFHEDMTEWRREMHAHPETAFEEVWTSDFIAKRLEEIGVDHIERGLAKTGIVATIKGNGGDGGRIGIRADFDALDIIEATGKPWASTIPGKMHGCGHDGHTAILLGAARYLAETRNFAGEVVLIFQPAEENVAGGRVMVEDDGLFEKYPVDAVYGMHNRPGLPVGKICMRPGPSMAGADMFEIFIHGYGGHAARPHKTIDPIIVQAQIVLALQSIVSRSTDPLDSAVLSVTQVSGGHTGNVVPDLVYLQGTVRTFRPEVQDMVEAKMKKLCTAIAEGFDCTVEVKYDRRYPALVNDPVHIEKAAAIARELVGEENVDTDAEPVMGAEDFAYMLQHRPGCYINLGNGVGEDGGVNVHNPAYDFNDAALPYGASYWALLVEKLLPKAA</sequence>
<dbReference type="SUPFAM" id="SSF55031">
    <property type="entry name" value="Bacterial exopeptidase dimerisation domain"/>
    <property type="match status" value="1"/>
</dbReference>
<evidence type="ECO:0000256" key="1">
    <source>
        <dbReference type="ARBA" id="ARBA00022801"/>
    </source>
</evidence>
<feature type="binding site" evidence="2">
    <location>
        <position position="138"/>
    </location>
    <ligand>
        <name>Mn(2+)</name>
        <dbReference type="ChEBI" id="CHEBI:29035"/>
        <label>2</label>
    </ligand>
</feature>
<protein>
    <submittedName>
        <fullName evidence="4">Hippurate hydrolase</fullName>
    </submittedName>
</protein>
<reference evidence="4 5" key="1">
    <citation type="submission" date="2016-10" db="EMBL/GenBank/DDBJ databases">
        <authorList>
            <person name="Varghese N."/>
            <person name="Submissions S."/>
        </authorList>
    </citation>
    <scope>NUCLEOTIDE SEQUENCE [LARGE SCALE GENOMIC DNA]</scope>
    <source>
        <strain evidence="4 5">DSM 18839</strain>
    </source>
</reference>
<evidence type="ECO:0000259" key="3">
    <source>
        <dbReference type="Pfam" id="PF07687"/>
    </source>
</evidence>
<dbReference type="Pfam" id="PF07687">
    <property type="entry name" value="M20_dimer"/>
    <property type="match status" value="1"/>
</dbReference>
<dbReference type="PIRSF" id="PIRSF005962">
    <property type="entry name" value="Pept_M20D_amidohydro"/>
    <property type="match status" value="1"/>
</dbReference>
<dbReference type="PANTHER" id="PTHR11014:SF63">
    <property type="entry name" value="METALLOPEPTIDASE, PUTATIVE (AFU_ORTHOLOGUE AFUA_6G09600)-RELATED"/>
    <property type="match status" value="1"/>
</dbReference>
<dbReference type="PANTHER" id="PTHR11014">
    <property type="entry name" value="PEPTIDASE M20 FAMILY MEMBER"/>
    <property type="match status" value="1"/>
</dbReference>
<feature type="binding site" evidence="2">
    <location>
        <position position="103"/>
    </location>
    <ligand>
        <name>Mn(2+)</name>
        <dbReference type="ChEBI" id="CHEBI:29035"/>
        <label>2</label>
    </ligand>
</feature>
<dbReference type="Proteomes" id="UP000198615">
    <property type="component" value="Unassembled WGS sequence"/>
</dbReference>
<dbReference type="InterPro" id="IPR002933">
    <property type="entry name" value="Peptidase_M20"/>
</dbReference>
<dbReference type="GO" id="GO:0019877">
    <property type="term" value="P:diaminopimelate biosynthetic process"/>
    <property type="evidence" value="ECO:0007669"/>
    <property type="project" value="UniProtKB-ARBA"/>
</dbReference>
<dbReference type="Gene3D" id="3.40.630.10">
    <property type="entry name" value="Zn peptidases"/>
    <property type="match status" value="1"/>
</dbReference>
<feature type="binding site" evidence="2">
    <location>
        <position position="364"/>
    </location>
    <ligand>
        <name>Mn(2+)</name>
        <dbReference type="ChEBI" id="CHEBI:29035"/>
        <label>2</label>
    </ligand>
</feature>
<organism evidence="4 5">
    <name type="scientific">Thalassobaculum litoreum DSM 18839</name>
    <dbReference type="NCBI Taxonomy" id="1123362"/>
    <lineage>
        <taxon>Bacteria</taxon>
        <taxon>Pseudomonadati</taxon>
        <taxon>Pseudomonadota</taxon>
        <taxon>Alphaproteobacteria</taxon>
        <taxon>Rhodospirillales</taxon>
        <taxon>Thalassobaculaceae</taxon>
        <taxon>Thalassobaculum</taxon>
    </lineage>
</organism>
<keyword evidence="2" id="KW-0479">Metal-binding</keyword>
<keyword evidence="5" id="KW-1185">Reference proteome</keyword>
<feature type="binding site" evidence="2">
    <location>
        <position position="165"/>
    </location>
    <ligand>
        <name>Mn(2+)</name>
        <dbReference type="ChEBI" id="CHEBI:29035"/>
        <label>2</label>
    </ligand>
</feature>
<evidence type="ECO:0000256" key="2">
    <source>
        <dbReference type="PIRSR" id="PIRSR005962-1"/>
    </source>
</evidence>
<evidence type="ECO:0000313" key="4">
    <source>
        <dbReference type="EMBL" id="SDG02224.1"/>
    </source>
</evidence>
<keyword evidence="1 4" id="KW-0378">Hydrolase</keyword>
<comment type="cofactor">
    <cofactor evidence="2">
        <name>Mn(2+)</name>
        <dbReference type="ChEBI" id="CHEBI:29035"/>
    </cofactor>
    <text evidence="2">The Mn(2+) ion enhances activity.</text>
</comment>
<proteinExistence type="predicted"/>
<dbReference type="CDD" id="cd05666">
    <property type="entry name" value="M20_Acy1-like"/>
    <property type="match status" value="1"/>
</dbReference>
<feature type="binding site" evidence="2">
    <location>
        <position position="105"/>
    </location>
    <ligand>
        <name>Mn(2+)</name>
        <dbReference type="ChEBI" id="CHEBI:29035"/>
        <label>2</label>
    </ligand>
</feature>
<dbReference type="InterPro" id="IPR036264">
    <property type="entry name" value="Bact_exopeptidase_dim_dom"/>
</dbReference>